<feature type="transmembrane region" description="Helical" evidence="1">
    <location>
        <begin position="26"/>
        <end position="45"/>
    </location>
</feature>
<keyword evidence="1" id="KW-0472">Membrane</keyword>
<feature type="transmembrane region" description="Helical" evidence="1">
    <location>
        <begin position="122"/>
        <end position="143"/>
    </location>
</feature>
<dbReference type="OrthoDB" id="9781963at2"/>
<gene>
    <name evidence="2" type="ORF">PAP18089_05224</name>
</gene>
<proteinExistence type="predicted"/>
<feature type="transmembrane region" description="Helical" evidence="1">
    <location>
        <begin position="81"/>
        <end position="102"/>
    </location>
</feature>
<dbReference type="EMBL" id="CABPSX010000017">
    <property type="protein sequence ID" value="VVG74212.1"/>
    <property type="molecule type" value="Genomic_DNA"/>
</dbReference>
<organism evidence="2 3">
    <name type="scientific">Pandoraea apista</name>
    <dbReference type="NCBI Taxonomy" id="93218"/>
    <lineage>
        <taxon>Bacteria</taxon>
        <taxon>Pseudomonadati</taxon>
        <taxon>Pseudomonadota</taxon>
        <taxon>Betaproteobacteria</taxon>
        <taxon>Burkholderiales</taxon>
        <taxon>Burkholderiaceae</taxon>
        <taxon>Pandoraea</taxon>
    </lineage>
</organism>
<reference evidence="2 3" key="1">
    <citation type="submission" date="2019-08" db="EMBL/GenBank/DDBJ databases">
        <authorList>
            <person name="Peeters C."/>
        </authorList>
    </citation>
    <scope>NUCLEOTIDE SEQUENCE [LARGE SCALE GENOMIC DNA]</scope>
    <source>
        <strain evidence="2 3">LMG 18089</strain>
    </source>
</reference>
<protein>
    <submittedName>
        <fullName evidence="2">Peptidase M50</fullName>
    </submittedName>
</protein>
<sequence>MGLAGRSWAHSRRSPAISPREQDNNLLLALAYAGCFLNLFNLIPLSPFDDGRITAVLSPRIWFADAPVLVALFLRHPSPILILILILILVAILAPPQLAKAWRYPPQAPENVRYYGVTTEITVTYGACYLGLLAFLALMTYNLHDMLASVRRAAG</sequence>
<evidence type="ECO:0000256" key="1">
    <source>
        <dbReference type="SAM" id="Phobius"/>
    </source>
</evidence>
<evidence type="ECO:0000313" key="2">
    <source>
        <dbReference type="EMBL" id="VVG74212.1"/>
    </source>
</evidence>
<dbReference type="Proteomes" id="UP000364291">
    <property type="component" value="Unassembled WGS sequence"/>
</dbReference>
<dbReference type="AlphaFoldDB" id="A0A5E5PCB3"/>
<name>A0A5E5PCB3_9BURK</name>
<accession>A0A5E5PCB3</accession>
<keyword evidence="1" id="KW-0812">Transmembrane</keyword>
<evidence type="ECO:0000313" key="3">
    <source>
        <dbReference type="Proteomes" id="UP000364291"/>
    </source>
</evidence>
<keyword evidence="1" id="KW-1133">Transmembrane helix</keyword>